<dbReference type="PANTHER" id="PTHR19446">
    <property type="entry name" value="REVERSE TRANSCRIPTASES"/>
    <property type="match status" value="1"/>
</dbReference>
<evidence type="ECO:0000313" key="2">
    <source>
        <dbReference type="Proteomes" id="UP001152622"/>
    </source>
</evidence>
<accession>A0A9Q1GGF8</accession>
<evidence type="ECO:0000313" key="1">
    <source>
        <dbReference type="EMBL" id="KAJ8382915.1"/>
    </source>
</evidence>
<organism evidence="1 2">
    <name type="scientific">Synaphobranchus kaupii</name>
    <name type="common">Kaup's arrowtooth eel</name>
    <dbReference type="NCBI Taxonomy" id="118154"/>
    <lineage>
        <taxon>Eukaryota</taxon>
        <taxon>Metazoa</taxon>
        <taxon>Chordata</taxon>
        <taxon>Craniata</taxon>
        <taxon>Vertebrata</taxon>
        <taxon>Euteleostomi</taxon>
        <taxon>Actinopterygii</taxon>
        <taxon>Neopterygii</taxon>
        <taxon>Teleostei</taxon>
        <taxon>Anguilliformes</taxon>
        <taxon>Synaphobranchidae</taxon>
        <taxon>Synaphobranchus</taxon>
    </lineage>
</organism>
<keyword evidence="2" id="KW-1185">Reference proteome</keyword>
<proteinExistence type="predicted"/>
<comment type="caution">
    <text evidence="1">The sequence shown here is derived from an EMBL/GenBank/DDBJ whole genome shotgun (WGS) entry which is preliminary data.</text>
</comment>
<dbReference type="AlphaFoldDB" id="A0A9Q1GGF8"/>
<dbReference type="OrthoDB" id="6133594at2759"/>
<name>A0A9Q1GGF8_SYNKA</name>
<reference evidence="1" key="1">
    <citation type="journal article" date="2023" name="Science">
        <title>Genome structures resolve the early diversification of teleost fishes.</title>
        <authorList>
            <person name="Parey E."/>
            <person name="Louis A."/>
            <person name="Montfort J."/>
            <person name="Bouchez O."/>
            <person name="Roques C."/>
            <person name="Iampietro C."/>
            <person name="Lluch J."/>
            <person name="Castinel A."/>
            <person name="Donnadieu C."/>
            <person name="Desvignes T."/>
            <person name="Floi Bucao C."/>
            <person name="Jouanno E."/>
            <person name="Wen M."/>
            <person name="Mejri S."/>
            <person name="Dirks R."/>
            <person name="Jansen H."/>
            <person name="Henkel C."/>
            <person name="Chen W.J."/>
            <person name="Zahm M."/>
            <person name="Cabau C."/>
            <person name="Klopp C."/>
            <person name="Thompson A.W."/>
            <person name="Robinson-Rechavi M."/>
            <person name="Braasch I."/>
            <person name="Lecointre G."/>
            <person name="Bobe J."/>
            <person name="Postlethwait J.H."/>
            <person name="Berthelot C."/>
            <person name="Roest Crollius H."/>
            <person name="Guiguen Y."/>
        </authorList>
    </citation>
    <scope>NUCLEOTIDE SEQUENCE</scope>
    <source>
        <strain evidence="1">WJC10195</strain>
    </source>
</reference>
<protein>
    <submittedName>
        <fullName evidence="1">Uncharacterized protein</fullName>
    </submittedName>
</protein>
<sequence length="283" mass="32560">MKGLRIHQCPEPPSIAHTHCQHYTGRCIGRQCTEPPSPISCLQCTELLEPPSSSTAAVCAPLAQLRIQWPQSTKKAEWQQFDEETVGAPDLWRVESHRRRRREKARKKTEFLANSFKLTKQLLSQKRTGRLTCSRGTINDHLKCTYSDTRRDQPLGPCNVLITPPEPTVDFNLKEPCLSEVEEVVRRARSSSAPGPSGVPYKVYNNCQKLLHWLWRALQVIWRRGEIAQSWRYAEGVYIPKEERSENIDQFHIISEERSENIDQFHIISLLSVESKIFFSVVA</sequence>
<dbReference type="Proteomes" id="UP001152622">
    <property type="component" value="Chromosome 1"/>
</dbReference>
<dbReference type="EMBL" id="JAINUF010000001">
    <property type="protein sequence ID" value="KAJ8382915.1"/>
    <property type="molecule type" value="Genomic_DNA"/>
</dbReference>
<gene>
    <name evidence="1" type="ORF">SKAU_G00036930</name>
</gene>